<organism evidence="3 4">
    <name type="scientific">Sorangium cellulosum</name>
    <name type="common">Polyangium cellulosum</name>
    <dbReference type="NCBI Taxonomy" id="56"/>
    <lineage>
        <taxon>Bacteria</taxon>
        <taxon>Pseudomonadati</taxon>
        <taxon>Myxococcota</taxon>
        <taxon>Polyangia</taxon>
        <taxon>Polyangiales</taxon>
        <taxon>Polyangiaceae</taxon>
        <taxon>Sorangium</taxon>
    </lineage>
</organism>
<dbReference type="EMBL" id="JELX01002616">
    <property type="protein sequence ID" value="KYF54815.1"/>
    <property type="molecule type" value="Genomic_DNA"/>
</dbReference>
<name>A0A150PGM0_SORCE</name>
<feature type="compositionally biased region" description="Basic and acidic residues" evidence="1">
    <location>
        <begin position="149"/>
        <end position="163"/>
    </location>
</feature>
<gene>
    <name evidence="3" type="ORF">BE04_13255</name>
</gene>
<dbReference type="CDD" id="cd02223">
    <property type="entry name" value="cupin_Bh2720-like"/>
    <property type="match status" value="1"/>
</dbReference>
<protein>
    <recommendedName>
        <fullName evidence="2">Cupin type-2 domain-containing protein</fullName>
    </recommendedName>
</protein>
<reference evidence="3 4" key="1">
    <citation type="submission" date="2014-02" db="EMBL/GenBank/DDBJ databases">
        <title>The small core and large imbalanced accessory genome model reveals a collaborative survival strategy of Sorangium cellulosum strains in nature.</title>
        <authorList>
            <person name="Han K."/>
            <person name="Peng R."/>
            <person name="Blom J."/>
            <person name="Li Y.-Z."/>
        </authorList>
    </citation>
    <scope>NUCLEOTIDE SEQUENCE [LARGE SCALE GENOMIC DNA]</scope>
    <source>
        <strain evidence="3 4">So0157-18</strain>
    </source>
</reference>
<proteinExistence type="predicted"/>
<dbReference type="Proteomes" id="UP000075604">
    <property type="component" value="Unassembled WGS sequence"/>
</dbReference>
<dbReference type="SUPFAM" id="SSF51182">
    <property type="entry name" value="RmlC-like cupins"/>
    <property type="match status" value="1"/>
</dbReference>
<feature type="region of interest" description="Disordered" evidence="1">
    <location>
        <begin position="140"/>
        <end position="163"/>
    </location>
</feature>
<dbReference type="Gene3D" id="2.60.120.10">
    <property type="entry name" value="Jelly Rolls"/>
    <property type="match status" value="1"/>
</dbReference>
<dbReference type="InterPro" id="IPR013096">
    <property type="entry name" value="Cupin_2"/>
</dbReference>
<dbReference type="PANTHER" id="PTHR43346">
    <property type="entry name" value="LIGAND BINDING DOMAIN PROTEIN, PUTATIVE (AFU_ORTHOLOGUE AFUA_6G14370)-RELATED"/>
    <property type="match status" value="1"/>
</dbReference>
<comment type="caution">
    <text evidence="3">The sequence shown here is derived from an EMBL/GenBank/DDBJ whole genome shotgun (WGS) entry which is preliminary data.</text>
</comment>
<evidence type="ECO:0000313" key="4">
    <source>
        <dbReference type="Proteomes" id="UP000075604"/>
    </source>
</evidence>
<dbReference type="InterPro" id="IPR011051">
    <property type="entry name" value="RmlC_Cupin_sf"/>
</dbReference>
<dbReference type="InterPro" id="IPR014710">
    <property type="entry name" value="RmlC-like_jellyroll"/>
</dbReference>
<dbReference type="Pfam" id="PF07883">
    <property type="entry name" value="Cupin_2"/>
    <property type="match status" value="1"/>
</dbReference>
<feature type="domain" description="Cupin type-2" evidence="2">
    <location>
        <begin position="55"/>
        <end position="124"/>
    </location>
</feature>
<sequence>MVVGLTACAHRQAASPPAVPATGGSIYHADILKAARSNTAYRRVVFTGATMQIVLMSIPPGGDIGEEEHRRVEQILFCAEGSGRAVIRGVGTPFRQGDVVFLAPGVRHNFVNDGSTPLKIYTIYSPPNHLHGRVQQTKADAEADIENQEFNRRVDEPGRRQAR</sequence>
<dbReference type="PANTHER" id="PTHR43346:SF1">
    <property type="entry name" value="QUERCETIN 2,3-DIOXYGENASE-RELATED"/>
    <property type="match status" value="1"/>
</dbReference>
<evidence type="ECO:0000259" key="2">
    <source>
        <dbReference type="Pfam" id="PF07883"/>
    </source>
</evidence>
<dbReference type="InterPro" id="IPR052538">
    <property type="entry name" value="Flavonoid_dioxygenase-like"/>
</dbReference>
<dbReference type="AlphaFoldDB" id="A0A150PGM0"/>
<evidence type="ECO:0000313" key="3">
    <source>
        <dbReference type="EMBL" id="KYF54815.1"/>
    </source>
</evidence>
<accession>A0A150PGM0</accession>
<evidence type="ECO:0000256" key="1">
    <source>
        <dbReference type="SAM" id="MobiDB-lite"/>
    </source>
</evidence>